<dbReference type="Gene3D" id="1.10.1040.10">
    <property type="entry name" value="N-(1-d-carboxylethyl)-l-norvaline Dehydrogenase, domain 2"/>
    <property type="match status" value="1"/>
</dbReference>
<dbReference type="InterPro" id="IPR006115">
    <property type="entry name" value="6PGDH_NADP-bd"/>
</dbReference>
<dbReference type="PROSITE" id="PS00895">
    <property type="entry name" value="3_HYDROXYISOBUT_DH"/>
    <property type="match status" value="1"/>
</dbReference>
<evidence type="ECO:0000259" key="5">
    <source>
        <dbReference type="Pfam" id="PF03446"/>
    </source>
</evidence>
<evidence type="ECO:0000256" key="2">
    <source>
        <dbReference type="ARBA" id="ARBA00023002"/>
    </source>
</evidence>
<dbReference type="Gene3D" id="3.40.50.720">
    <property type="entry name" value="NAD(P)-binding Rossmann-like Domain"/>
    <property type="match status" value="1"/>
</dbReference>
<evidence type="ECO:0000259" key="6">
    <source>
        <dbReference type="Pfam" id="PF14833"/>
    </source>
</evidence>
<evidence type="ECO:0000256" key="3">
    <source>
        <dbReference type="ARBA" id="ARBA00023027"/>
    </source>
</evidence>
<gene>
    <name evidence="7" type="ORF">N1028_14500</name>
</gene>
<dbReference type="EMBL" id="JANLCK010000008">
    <property type="protein sequence ID" value="MCS5727107.1"/>
    <property type="molecule type" value="Genomic_DNA"/>
</dbReference>
<keyword evidence="3" id="KW-0520">NAD</keyword>
<dbReference type="InterPro" id="IPR013328">
    <property type="entry name" value="6PGD_dom2"/>
</dbReference>
<feature type="domain" description="3-hydroxyisobutyrate dehydrogenase-like NAD-binding" evidence="6">
    <location>
        <begin position="170"/>
        <end position="291"/>
    </location>
</feature>
<dbReference type="Proteomes" id="UP001165587">
    <property type="component" value="Unassembled WGS sequence"/>
</dbReference>
<proteinExistence type="inferred from homology"/>
<dbReference type="Pfam" id="PF14833">
    <property type="entry name" value="NAD_binding_11"/>
    <property type="match status" value="1"/>
</dbReference>
<dbReference type="AlphaFoldDB" id="A0AA41XF84"/>
<name>A0AA41XF84_9MICO</name>
<comment type="caution">
    <text evidence="7">The sequence shown here is derived from an EMBL/GenBank/DDBJ whole genome shotgun (WGS) entry which is preliminary data.</text>
</comment>
<comment type="similarity">
    <text evidence="1">Belongs to the HIBADH-related family.</text>
</comment>
<dbReference type="InterPro" id="IPR029154">
    <property type="entry name" value="HIBADH-like_NADP-bd"/>
</dbReference>
<sequence length="301" mass="30822">MNQPDVKQTVGFVGLGNMGGPMSERLVAAGYPVVGFDLAPAARERLAAAGGAAAETASDVVAQSDVVILMLPNSDIVESVLTGPDGVLAAARPGTLFVDMSSSEPLRTRSLAEVVDAAGSRLIDAPVSGGVKGAVAGTLTIMVGGAEEDLARALGVLEVLGKPALIGGIGAGHALKAINNLMSAAHLWVTSEAMLTGIEFGLDPNVMLEAINTSSGRSGSTQLKWPNFIVGETYDSGFGLSLMLKDMKIATGLAESLGVPHTLSDRAVEHWSAASGDLGPAADHTEVARWLRERENEGTAK</sequence>
<dbReference type="InterPro" id="IPR036291">
    <property type="entry name" value="NAD(P)-bd_dom_sf"/>
</dbReference>
<keyword evidence="2" id="KW-0560">Oxidoreductase</keyword>
<dbReference type="SUPFAM" id="SSF51735">
    <property type="entry name" value="NAD(P)-binding Rossmann-fold domains"/>
    <property type="match status" value="1"/>
</dbReference>
<evidence type="ECO:0000313" key="7">
    <source>
        <dbReference type="EMBL" id="MCS5727107.1"/>
    </source>
</evidence>
<dbReference type="InterPro" id="IPR015815">
    <property type="entry name" value="HIBADH-related"/>
</dbReference>
<evidence type="ECO:0000256" key="4">
    <source>
        <dbReference type="PIRSR" id="PIRSR000103-1"/>
    </source>
</evidence>
<dbReference type="GO" id="GO:0016054">
    <property type="term" value="P:organic acid catabolic process"/>
    <property type="evidence" value="ECO:0007669"/>
    <property type="project" value="UniProtKB-ARBA"/>
</dbReference>
<feature type="domain" description="6-phosphogluconate dehydrogenase NADP-binding" evidence="5">
    <location>
        <begin position="9"/>
        <end position="163"/>
    </location>
</feature>
<feature type="active site" evidence="4">
    <location>
        <position position="176"/>
    </location>
</feature>
<dbReference type="SUPFAM" id="SSF48179">
    <property type="entry name" value="6-phosphogluconate dehydrogenase C-terminal domain-like"/>
    <property type="match status" value="1"/>
</dbReference>
<dbReference type="GO" id="GO:0050661">
    <property type="term" value="F:NADP binding"/>
    <property type="evidence" value="ECO:0007669"/>
    <property type="project" value="InterPro"/>
</dbReference>
<evidence type="ECO:0000256" key="1">
    <source>
        <dbReference type="ARBA" id="ARBA00009080"/>
    </source>
</evidence>
<dbReference type="GO" id="GO:0051287">
    <property type="term" value="F:NAD binding"/>
    <property type="evidence" value="ECO:0007669"/>
    <property type="project" value="InterPro"/>
</dbReference>
<dbReference type="GO" id="GO:0016616">
    <property type="term" value="F:oxidoreductase activity, acting on the CH-OH group of donors, NAD or NADP as acceptor"/>
    <property type="evidence" value="ECO:0007669"/>
    <property type="project" value="TreeGrafter"/>
</dbReference>
<dbReference type="RefSeq" id="WP_259530077.1">
    <property type="nucleotide sequence ID" value="NZ_JANLCK010000008.1"/>
</dbReference>
<accession>A0AA41XF84</accession>
<dbReference type="PANTHER" id="PTHR22981">
    <property type="entry name" value="3-HYDROXYISOBUTYRATE DEHYDROGENASE-RELATED"/>
    <property type="match status" value="1"/>
</dbReference>
<evidence type="ECO:0000313" key="8">
    <source>
        <dbReference type="Proteomes" id="UP001165587"/>
    </source>
</evidence>
<organism evidence="7 8">
    <name type="scientific">Herbiconiux oxytropis</name>
    <dbReference type="NCBI Taxonomy" id="2970915"/>
    <lineage>
        <taxon>Bacteria</taxon>
        <taxon>Bacillati</taxon>
        <taxon>Actinomycetota</taxon>
        <taxon>Actinomycetes</taxon>
        <taxon>Micrococcales</taxon>
        <taxon>Microbacteriaceae</taxon>
        <taxon>Herbiconiux</taxon>
    </lineage>
</organism>
<dbReference type="InterPro" id="IPR002204">
    <property type="entry name" value="3-OH-isobutyrate_DH-rel_CS"/>
</dbReference>
<dbReference type="PANTHER" id="PTHR22981:SF7">
    <property type="entry name" value="3-HYDROXYISOBUTYRATE DEHYDROGENASE, MITOCHONDRIAL"/>
    <property type="match status" value="1"/>
</dbReference>
<dbReference type="Pfam" id="PF03446">
    <property type="entry name" value="NAD_binding_2"/>
    <property type="match status" value="1"/>
</dbReference>
<protein>
    <submittedName>
        <fullName evidence="7">NAD(P)-dependent oxidoreductase</fullName>
    </submittedName>
</protein>
<dbReference type="PIRSF" id="PIRSF000103">
    <property type="entry name" value="HIBADH"/>
    <property type="match status" value="1"/>
</dbReference>
<dbReference type="InterPro" id="IPR008927">
    <property type="entry name" value="6-PGluconate_DH-like_C_sf"/>
</dbReference>
<keyword evidence="8" id="KW-1185">Reference proteome</keyword>
<reference evidence="7" key="1">
    <citation type="submission" date="2022-08" db="EMBL/GenBank/DDBJ databases">
        <authorList>
            <person name="Deng Y."/>
            <person name="Han X.-F."/>
            <person name="Zhang Y.-Q."/>
        </authorList>
    </citation>
    <scope>NUCLEOTIDE SEQUENCE</scope>
    <source>
        <strain evidence="7">CPCC 203407</strain>
    </source>
</reference>